<dbReference type="EMBL" id="KV878891">
    <property type="protein sequence ID" value="OJJ87354.1"/>
    <property type="molecule type" value="Genomic_DNA"/>
</dbReference>
<dbReference type="InterPro" id="IPR006571">
    <property type="entry name" value="TLDc_dom"/>
</dbReference>
<organism evidence="2 3">
    <name type="scientific">Aspergillus glaucus CBS 516.65</name>
    <dbReference type="NCBI Taxonomy" id="1160497"/>
    <lineage>
        <taxon>Eukaryota</taxon>
        <taxon>Fungi</taxon>
        <taxon>Dikarya</taxon>
        <taxon>Ascomycota</taxon>
        <taxon>Pezizomycotina</taxon>
        <taxon>Eurotiomycetes</taxon>
        <taxon>Eurotiomycetidae</taxon>
        <taxon>Eurotiales</taxon>
        <taxon>Aspergillaceae</taxon>
        <taxon>Aspergillus</taxon>
        <taxon>Aspergillus subgen. Aspergillus</taxon>
    </lineage>
</organism>
<protein>
    <recommendedName>
        <fullName evidence="1">TLDc domain-containing protein</fullName>
    </recommendedName>
</protein>
<dbReference type="GeneID" id="34465877"/>
<evidence type="ECO:0000313" key="3">
    <source>
        <dbReference type="Proteomes" id="UP000184300"/>
    </source>
</evidence>
<dbReference type="OrthoDB" id="5377405at2759"/>
<dbReference type="Pfam" id="PF07534">
    <property type="entry name" value="TLD"/>
    <property type="match status" value="1"/>
</dbReference>
<evidence type="ECO:0000259" key="1">
    <source>
        <dbReference type="PROSITE" id="PS51886"/>
    </source>
</evidence>
<gene>
    <name evidence="2" type="ORF">ASPGLDRAFT_72544</name>
</gene>
<evidence type="ECO:0000313" key="2">
    <source>
        <dbReference type="EMBL" id="OJJ87354.1"/>
    </source>
</evidence>
<name>A0A1L9VTY2_ASPGL</name>
<sequence length="474" mass="53992">MDPQEYYQEIEERVRQGLFTRDAILNTLSDRIRNFGILEDEEEQQLCKTFDSICTEENGTLYLSQPTFISFLGRAGFLPSSMTEAGEILYRCLINPSQAPFYQKFRSEVDIGRVYEESEDSRTRTPADTRRIIFESLATIRNDKKASSREEVVQSRKQSEQKAFEFPAFHAHRREYAETNNDDDGDEVFHDLLDALFVAQPTSKIWIAPVPRDCFRPLAREIHHGGPYLHELSIPVDGFREFVEILLFAHCGKPNVPIEEMVGFGHAADCIFRRFVRDSDVGITWETFDQALAATPELLTGLKHILSCFYTTPDTDSLAQRLPQPSNIATLPVFTQLSTILSDTVCFNQLQFYKCYNVRDISLNASTLADAISTAPDPLILLISGKLTRTGEKAIFGYYLPWGGGDDASGLFLFQLSPFHDVFRGNGNRPGWVMENGEDIFGQRDNGVALVATSWRRDWQEEVEVEEIEIWVED</sequence>
<dbReference type="VEuPathDB" id="FungiDB:ASPGLDRAFT_72544"/>
<dbReference type="Proteomes" id="UP000184300">
    <property type="component" value="Unassembled WGS sequence"/>
</dbReference>
<dbReference type="PROSITE" id="PS51886">
    <property type="entry name" value="TLDC"/>
    <property type="match status" value="1"/>
</dbReference>
<feature type="domain" description="TLDc" evidence="1">
    <location>
        <begin position="327"/>
        <end position="474"/>
    </location>
</feature>
<dbReference type="RefSeq" id="XP_022404043.1">
    <property type="nucleotide sequence ID" value="XM_022549617.1"/>
</dbReference>
<reference evidence="3" key="1">
    <citation type="journal article" date="2017" name="Genome Biol.">
        <title>Comparative genomics reveals high biological diversity and specific adaptations in the industrially and medically important fungal genus Aspergillus.</title>
        <authorList>
            <person name="de Vries R.P."/>
            <person name="Riley R."/>
            <person name="Wiebenga A."/>
            <person name="Aguilar-Osorio G."/>
            <person name="Amillis S."/>
            <person name="Uchima C.A."/>
            <person name="Anderluh G."/>
            <person name="Asadollahi M."/>
            <person name="Askin M."/>
            <person name="Barry K."/>
            <person name="Battaglia E."/>
            <person name="Bayram O."/>
            <person name="Benocci T."/>
            <person name="Braus-Stromeyer S.A."/>
            <person name="Caldana C."/>
            <person name="Canovas D."/>
            <person name="Cerqueira G.C."/>
            <person name="Chen F."/>
            <person name="Chen W."/>
            <person name="Choi C."/>
            <person name="Clum A."/>
            <person name="Dos Santos R.A."/>
            <person name="Damasio A.R."/>
            <person name="Diallinas G."/>
            <person name="Emri T."/>
            <person name="Fekete E."/>
            <person name="Flipphi M."/>
            <person name="Freyberg S."/>
            <person name="Gallo A."/>
            <person name="Gournas C."/>
            <person name="Habgood R."/>
            <person name="Hainaut M."/>
            <person name="Harispe M.L."/>
            <person name="Henrissat B."/>
            <person name="Hilden K.S."/>
            <person name="Hope R."/>
            <person name="Hossain A."/>
            <person name="Karabika E."/>
            <person name="Karaffa L."/>
            <person name="Karanyi Z."/>
            <person name="Krasevec N."/>
            <person name="Kuo A."/>
            <person name="Kusch H."/>
            <person name="LaButti K."/>
            <person name="Lagendijk E.L."/>
            <person name="Lapidus A."/>
            <person name="Levasseur A."/>
            <person name="Lindquist E."/>
            <person name="Lipzen A."/>
            <person name="Logrieco A.F."/>
            <person name="MacCabe A."/>
            <person name="Maekelae M.R."/>
            <person name="Malavazi I."/>
            <person name="Melin P."/>
            <person name="Meyer V."/>
            <person name="Mielnichuk N."/>
            <person name="Miskei M."/>
            <person name="Molnar A.P."/>
            <person name="Mule G."/>
            <person name="Ngan C.Y."/>
            <person name="Orejas M."/>
            <person name="Orosz E."/>
            <person name="Ouedraogo J.P."/>
            <person name="Overkamp K.M."/>
            <person name="Park H.-S."/>
            <person name="Perrone G."/>
            <person name="Piumi F."/>
            <person name="Punt P.J."/>
            <person name="Ram A.F."/>
            <person name="Ramon A."/>
            <person name="Rauscher S."/>
            <person name="Record E."/>
            <person name="Riano-Pachon D.M."/>
            <person name="Robert V."/>
            <person name="Roehrig J."/>
            <person name="Ruller R."/>
            <person name="Salamov A."/>
            <person name="Salih N.S."/>
            <person name="Samson R.A."/>
            <person name="Sandor E."/>
            <person name="Sanguinetti M."/>
            <person name="Schuetze T."/>
            <person name="Sepcic K."/>
            <person name="Shelest E."/>
            <person name="Sherlock G."/>
            <person name="Sophianopoulou V."/>
            <person name="Squina F.M."/>
            <person name="Sun H."/>
            <person name="Susca A."/>
            <person name="Todd R.B."/>
            <person name="Tsang A."/>
            <person name="Unkles S.E."/>
            <person name="van de Wiele N."/>
            <person name="van Rossen-Uffink D."/>
            <person name="Oliveira J.V."/>
            <person name="Vesth T.C."/>
            <person name="Visser J."/>
            <person name="Yu J.-H."/>
            <person name="Zhou M."/>
            <person name="Andersen M.R."/>
            <person name="Archer D.B."/>
            <person name="Baker S.E."/>
            <person name="Benoit I."/>
            <person name="Brakhage A.A."/>
            <person name="Braus G.H."/>
            <person name="Fischer R."/>
            <person name="Frisvad J.C."/>
            <person name="Goldman G.H."/>
            <person name="Houbraken J."/>
            <person name="Oakley B."/>
            <person name="Pocsi I."/>
            <person name="Scazzocchio C."/>
            <person name="Seiboth B."/>
            <person name="vanKuyk P.A."/>
            <person name="Wortman J."/>
            <person name="Dyer P.S."/>
            <person name="Grigoriev I.V."/>
        </authorList>
    </citation>
    <scope>NUCLEOTIDE SEQUENCE [LARGE SCALE GENOMIC DNA]</scope>
    <source>
        <strain evidence="3">CBS 516.65</strain>
    </source>
</reference>
<accession>A0A1L9VTY2</accession>
<dbReference type="STRING" id="1160497.A0A1L9VTY2"/>
<proteinExistence type="predicted"/>
<keyword evidence="3" id="KW-1185">Reference proteome</keyword>
<dbReference type="AlphaFoldDB" id="A0A1L9VTY2"/>